<keyword evidence="10" id="KW-0812">Transmembrane</keyword>
<comment type="similarity">
    <text evidence="2 9">Belongs to the cytochrome P450 family.</text>
</comment>
<dbReference type="GO" id="GO:0005506">
    <property type="term" value="F:iron ion binding"/>
    <property type="evidence" value="ECO:0007669"/>
    <property type="project" value="InterPro"/>
</dbReference>
<dbReference type="GO" id="GO:0020037">
    <property type="term" value="F:heme binding"/>
    <property type="evidence" value="ECO:0007669"/>
    <property type="project" value="InterPro"/>
</dbReference>
<dbReference type="GO" id="GO:0016712">
    <property type="term" value="F:oxidoreductase activity, acting on paired donors, with incorporation or reduction of molecular oxygen, reduced flavin or flavoprotein as one donor, and incorporation of one atom of oxygen"/>
    <property type="evidence" value="ECO:0007669"/>
    <property type="project" value="InterPro"/>
</dbReference>
<dbReference type="PRINTS" id="PR00385">
    <property type="entry name" value="P450"/>
</dbReference>
<keyword evidence="3 8" id="KW-0349">Heme</keyword>
<dbReference type="AlphaFoldDB" id="A0A7C8M7M0"/>
<evidence type="ECO:0000256" key="10">
    <source>
        <dbReference type="SAM" id="Phobius"/>
    </source>
</evidence>
<organism evidence="11 12">
    <name type="scientific">Massariosphaeria phaeospora</name>
    <dbReference type="NCBI Taxonomy" id="100035"/>
    <lineage>
        <taxon>Eukaryota</taxon>
        <taxon>Fungi</taxon>
        <taxon>Dikarya</taxon>
        <taxon>Ascomycota</taxon>
        <taxon>Pezizomycotina</taxon>
        <taxon>Dothideomycetes</taxon>
        <taxon>Pleosporomycetidae</taxon>
        <taxon>Pleosporales</taxon>
        <taxon>Pleosporales incertae sedis</taxon>
        <taxon>Massariosphaeria</taxon>
    </lineage>
</organism>
<name>A0A7C8M7M0_9PLEO</name>
<dbReference type="PRINTS" id="PR00464">
    <property type="entry name" value="EP450II"/>
</dbReference>
<dbReference type="PRINTS" id="PR01239">
    <property type="entry name" value="EP450IICYP52"/>
</dbReference>
<proteinExistence type="inferred from homology"/>
<feature type="binding site" description="axial binding residue" evidence="8">
    <location>
        <position position="474"/>
    </location>
    <ligand>
        <name>heme</name>
        <dbReference type="ChEBI" id="CHEBI:30413"/>
    </ligand>
    <ligandPart>
        <name>Fe</name>
        <dbReference type="ChEBI" id="CHEBI:18248"/>
    </ligandPart>
</feature>
<evidence type="ECO:0000256" key="4">
    <source>
        <dbReference type="ARBA" id="ARBA00022723"/>
    </source>
</evidence>
<accession>A0A7C8M7M0</accession>
<dbReference type="PANTHER" id="PTHR24287">
    <property type="entry name" value="P450, PUTATIVE (EUROFUNG)-RELATED"/>
    <property type="match status" value="1"/>
</dbReference>
<keyword evidence="4 8" id="KW-0479">Metal-binding</keyword>
<dbReference type="SUPFAM" id="SSF48264">
    <property type="entry name" value="Cytochrome P450"/>
    <property type="match status" value="1"/>
</dbReference>
<sequence length="538" mass="60756">MHNPILLALWAAAAFVLFKIVVYVSTELRHRYNARKLDCQIPPRFVAGDYLGIINIRNSIKANNDFRLLDHLKGVMDHVSEREGFPHNTVYQNLLGSPAVFTTDPKNIQTILAVQFKNFGLGDSRNGNFYPLLGRGIFSSDGAQWEHARALLRPQFAREQVSDLDLQERHIQELMCALPISTESGWTNVTNIQPLFFRLTIDSATEFLFGTSVGSQLANLPGHSSDKAPIANEIDFAAAFDRAQTLIAKAARFGDLYYLAHNAELKEQCRRCHVFIDRYVDLALKRPQKTTQETSSGEKQKYVFIDALVESTRDPLELRAHLLNILLAGRDTTASLLSYVFMLLTDHPEVYSKLRTVILEEFGTYAHPRDISFAKLKSCSYLQWVLSETLRLYPVVPIDGRRALTDTTLPTGGGPDGKSPIYIRKHMPVDYSVYVMHRRKDLWGADADDFKPERWNGRRVGWEFLPFNGGPRICIGQQFALTEAGYTIVRLLQRFEAIEGVGNSWESVEKGGVGYVRQKATLTVCPADGVKLRMKEAK</sequence>
<dbReference type="OrthoDB" id="1470350at2759"/>
<evidence type="ECO:0000256" key="8">
    <source>
        <dbReference type="PIRSR" id="PIRSR602402-1"/>
    </source>
</evidence>
<keyword evidence="12" id="KW-1185">Reference proteome</keyword>
<feature type="transmembrane region" description="Helical" evidence="10">
    <location>
        <begin position="6"/>
        <end position="26"/>
    </location>
</feature>
<evidence type="ECO:0000256" key="2">
    <source>
        <dbReference type="ARBA" id="ARBA00010617"/>
    </source>
</evidence>
<reference evidence="11 12" key="1">
    <citation type="submission" date="2020-01" db="EMBL/GenBank/DDBJ databases">
        <authorList>
            <consortium name="DOE Joint Genome Institute"/>
            <person name="Haridas S."/>
            <person name="Albert R."/>
            <person name="Binder M."/>
            <person name="Bloem J."/>
            <person name="Labutti K."/>
            <person name="Salamov A."/>
            <person name="Andreopoulos B."/>
            <person name="Baker S.E."/>
            <person name="Barry K."/>
            <person name="Bills G."/>
            <person name="Bluhm B.H."/>
            <person name="Cannon C."/>
            <person name="Castanera R."/>
            <person name="Culley D.E."/>
            <person name="Daum C."/>
            <person name="Ezra D."/>
            <person name="Gonzalez J.B."/>
            <person name="Henrissat B."/>
            <person name="Kuo A."/>
            <person name="Liang C."/>
            <person name="Lipzen A."/>
            <person name="Lutzoni F."/>
            <person name="Magnuson J."/>
            <person name="Mondo S."/>
            <person name="Nolan M."/>
            <person name="Ohm R."/>
            <person name="Pangilinan J."/>
            <person name="Park H.-J.H."/>
            <person name="Ramirez L."/>
            <person name="Alfaro M."/>
            <person name="Sun H."/>
            <person name="Tritt A."/>
            <person name="Yoshinaga Y."/>
            <person name="Zwiers L.-H.L."/>
            <person name="Turgeon B.G."/>
            <person name="Goodwin S.B."/>
            <person name="Spatafora J.W."/>
            <person name="Crous P.W."/>
            <person name="Grigoriev I.V."/>
        </authorList>
    </citation>
    <scope>NUCLEOTIDE SEQUENCE [LARGE SCALE GENOMIC DNA]</scope>
    <source>
        <strain evidence="11 12">CBS 611.86</strain>
    </source>
</reference>
<keyword evidence="10" id="KW-1133">Transmembrane helix</keyword>
<evidence type="ECO:0000313" key="12">
    <source>
        <dbReference type="Proteomes" id="UP000481861"/>
    </source>
</evidence>
<dbReference type="InterPro" id="IPR036396">
    <property type="entry name" value="Cyt_P450_sf"/>
</dbReference>
<evidence type="ECO:0000256" key="9">
    <source>
        <dbReference type="RuleBase" id="RU000461"/>
    </source>
</evidence>
<gene>
    <name evidence="11" type="ORF">BDV95DRAFT_50016</name>
</gene>
<evidence type="ECO:0000256" key="1">
    <source>
        <dbReference type="ARBA" id="ARBA00001971"/>
    </source>
</evidence>
<evidence type="ECO:0000256" key="5">
    <source>
        <dbReference type="ARBA" id="ARBA00023002"/>
    </source>
</evidence>
<keyword evidence="10" id="KW-0472">Membrane</keyword>
<evidence type="ECO:0000256" key="6">
    <source>
        <dbReference type="ARBA" id="ARBA00023004"/>
    </source>
</evidence>
<evidence type="ECO:0000256" key="7">
    <source>
        <dbReference type="ARBA" id="ARBA00023033"/>
    </source>
</evidence>
<dbReference type="InterPro" id="IPR047146">
    <property type="entry name" value="Cyt_P450_E_CYP52_fungi"/>
</dbReference>
<keyword evidence="7 9" id="KW-0503">Monooxygenase</keyword>
<protein>
    <submittedName>
        <fullName evidence="11">Cytochrome P450 52A12</fullName>
    </submittedName>
</protein>
<dbReference type="CDD" id="cd11063">
    <property type="entry name" value="CYP52"/>
    <property type="match status" value="1"/>
</dbReference>
<dbReference type="Proteomes" id="UP000481861">
    <property type="component" value="Unassembled WGS sequence"/>
</dbReference>
<dbReference type="PANTHER" id="PTHR24287:SF1">
    <property type="entry name" value="P450, PUTATIVE (EUROFUNG)-RELATED"/>
    <property type="match status" value="1"/>
</dbReference>
<evidence type="ECO:0000313" key="11">
    <source>
        <dbReference type="EMBL" id="KAF2870936.1"/>
    </source>
</evidence>
<keyword evidence="5 9" id="KW-0560">Oxidoreductase</keyword>
<comment type="cofactor">
    <cofactor evidence="1 8">
        <name>heme</name>
        <dbReference type="ChEBI" id="CHEBI:30413"/>
    </cofactor>
</comment>
<keyword evidence="6 8" id="KW-0408">Iron</keyword>
<dbReference type="Gene3D" id="1.10.630.10">
    <property type="entry name" value="Cytochrome P450"/>
    <property type="match status" value="1"/>
</dbReference>
<dbReference type="InterPro" id="IPR017972">
    <property type="entry name" value="Cyt_P450_CS"/>
</dbReference>
<comment type="caution">
    <text evidence="11">The sequence shown here is derived from an EMBL/GenBank/DDBJ whole genome shotgun (WGS) entry which is preliminary data.</text>
</comment>
<dbReference type="EMBL" id="JAADJZ010000012">
    <property type="protein sequence ID" value="KAF2870936.1"/>
    <property type="molecule type" value="Genomic_DNA"/>
</dbReference>
<dbReference type="InterPro" id="IPR002402">
    <property type="entry name" value="Cyt_P450_E_grp-II"/>
</dbReference>
<dbReference type="InterPro" id="IPR001128">
    <property type="entry name" value="Cyt_P450"/>
</dbReference>
<evidence type="ECO:0000256" key="3">
    <source>
        <dbReference type="ARBA" id="ARBA00022617"/>
    </source>
</evidence>
<dbReference type="Pfam" id="PF00067">
    <property type="entry name" value="p450"/>
    <property type="match status" value="1"/>
</dbReference>
<dbReference type="InterPro" id="IPR002974">
    <property type="entry name" value="Cyt_P450_E_CYP52_ascomycetes"/>
</dbReference>
<dbReference type="PROSITE" id="PS00086">
    <property type="entry name" value="CYTOCHROME_P450"/>
    <property type="match status" value="1"/>
</dbReference>